<dbReference type="InterPro" id="IPR009057">
    <property type="entry name" value="Homeodomain-like_sf"/>
</dbReference>
<keyword evidence="5" id="KW-1185">Reference proteome</keyword>
<evidence type="ECO:0000313" key="5">
    <source>
        <dbReference type="Proteomes" id="UP000500890"/>
    </source>
</evidence>
<sequence length="169" mass="20206">MKEKQWQELFKMLTEDKVKYSDVSIRQLCERLGIHHTTFYYHFEDKEMLLKNGVELLLKDYFKIDRDERFTKPFSSSDIFYQGSDLLTLIEGQRYDDACSNLISKWSKDLMTRDAEVFIKENDFESREGLTARQLVETIFTISDWNETANKTVEELDTIYSDYTKMIIK</sequence>
<dbReference type="EMBL" id="CP049886">
    <property type="protein sequence ID" value="QIL46855.1"/>
    <property type="molecule type" value="Genomic_DNA"/>
</dbReference>
<evidence type="ECO:0000259" key="3">
    <source>
        <dbReference type="PROSITE" id="PS50977"/>
    </source>
</evidence>
<dbReference type="PROSITE" id="PS50977">
    <property type="entry name" value="HTH_TETR_2"/>
    <property type="match status" value="1"/>
</dbReference>
<dbReference type="SUPFAM" id="SSF46689">
    <property type="entry name" value="Homeodomain-like"/>
    <property type="match status" value="1"/>
</dbReference>
<dbReference type="GO" id="GO:0003677">
    <property type="term" value="F:DNA binding"/>
    <property type="evidence" value="ECO:0007669"/>
    <property type="project" value="UniProtKB-UniRule"/>
</dbReference>
<accession>A0A6G8APJ6</accession>
<evidence type="ECO:0000313" key="4">
    <source>
        <dbReference type="EMBL" id="QIL46855.1"/>
    </source>
</evidence>
<dbReference type="Gene3D" id="1.10.357.10">
    <property type="entry name" value="Tetracycline Repressor, domain 2"/>
    <property type="match status" value="1"/>
</dbReference>
<reference evidence="4 5" key="1">
    <citation type="submission" date="2020-03" db="EMBL/GenBank/DDBJ databases">
        <title>Vagococcus sp. nov., isolated from beetles.</title>
        <authorList>
            <person name="Hyun D.-W."/>
            <person name="Bae J.-W."/>
        </authorList>
    </citation>
    <scope>NUCLEOTIDE SEQUENCE [LARGE SCALE GENOMIC DNA]</scope>
    <source>
        <strain evidence="4 5">HDW17A</strain>
    </source>
</reference>
<dbReference type="KEGG" id="vah:G7081_07110"/>
<dbReference type="Proteomes" id="UP000500890">
    <property type="component" value="Chromosome"/>
</dbReference>
<gene>
    <name evidence="4" type="ORF">G7081_07110</name>
</gene>
<evidence type="ECO:0000256" key="2">
    <source>
        <dbReference type="PROSITE-ProRule" id="PRU00335"/>
    </source>
</evidence>
<keyword evidence="1 2" id="KW-0238">DNA-binding</keyword>
<dbReference type="RefSeq" id="WP_166008243.1">
    <property type="nucleotide sequence ID" value="NZ_CP049886.1"/>
</dbReference>
<dbReference type="Pfam" id="PF00440">
    <property type="entry name" value="TetR_N"/>
    <property type="match status" value="1"/>
</dbReference>
<feature type="DNA-binding region" description="H-T-H motif" evidence="2">
    <location>
        <begin position="24"/>
        <end position="43"/>
    </location>
</feature>
<evidence type="ECO:0000256" key="1">
    <source>
        <dbReference type="ARBA" id="ARBA00023125"/>
    </source>
</evidence>
<organism evidence="4 5">
    <name type="scientific">Vagococcus coleopterorum</name>
    <dbReference type="NCBI Taxonomy" id="2714946"/>
    <lineage>
        <taxon>Bacteria</taxon>
        <taxon>Bacillati</taxon>
        <taxon>Bacillota</taxon>
        <taxon>Bacilli</taxon>
        <taxon>Lactobacillales</taxon>
        <taxon>Enterococcaceae</taxon>
        <taxon>Vagococcus</taxon>
    </lineage>
</organism>
<dbReference type="AlphaFoldDB" id="A0A6G8APJ6"/>
<dbReference type="InterPro" id="IPR001647">
    <property type="entry name" value="HTH_TetR"/>
</dbReference>
<name>A0A6G8APJ6_9ENTE</name>
<protein>
    <submittedName>
        <fullName evidence="4">TetR/AcrR family transcriptional regulator</fullName>
    </submittedName>
</protein>
<proteinExistence type="predicted"/>
<feature type="domain" description="HTH tetR-type" evidence="3">
    <location>
        <begin position="1"/>
        <end position="61"/>
    </location>
</feature>